<evidence type="ECO:0000256" key="1">
    <source>
        <dbReference type="ARBA" id="ARBA00008635"/>
    </source>
</evidence>
<protein>
    <submittedName>
        <fullName evidence="3">DinB family protein</fullName>
    </submittedName>
</protein>
<comment type="similarity">
    <text evidence="1">Belongs to the DinB family.</text>
</comment>
<proteinExistence type="inferred from homology"/>
<reference evidence="3 4" key="1">
    <citation type="submission" date="2020-10" db="EMBL/GenBank/DDBJ databases">
        <title>Mucilaginibacter mali sp. nov., isolated from rhizosphere soil of apple orchard.</title>
        <authorList>
            <person name="Lee J.-S."/>
            <person name="Kim H.S."/>
            <person name="Kim J.-S."/>
        </authorList>
    </citation>
    <scope>NUCLEOTIDE SEQUENCE [LARGE SCALE GENOMIC DNA]</scope>
    <source>
        <strain evidence="3 4">KCTC 23157</strain>
    </source>
</reference>
<keyword evidence="2" id="KW-0479">Metal-binding</keyword>
<evidence type="ECO:0000313" key="4">
    <source>
        <dbReference type="Proteomes" id="UP000632774"/>
    </source>
</evidence>
<dbReference type="SUPFAM" id="SSF109854">
    <property type="entry name" value="DinB/YfiT-like putative metalloenzymes"/>
    <property type="match status" value="1"/>
</dbReference>
<dbReference type="InterPro" id="IPR007837">
    <property type="entry name" value="DinB"/>
</dbReference>
<evidence type="ECO:0000256" key="2">
    <source>
        <dbReference type="ARBA" id="ARBA00022723"/>
    </source>
</evidence>
<name>A0ABR9XDP7_9SPHI</name>
<dbReference type="EMBL" id="JADFFM010000001">
    <property type="protein sequence ID" value="MBE9665302.1"/>
    <property type="molecule type" value="Genomic_DNA"/>
</dbReference>
<dbReference type="Proteomes" id="UP000632774">
    <property type="component" value="Unassembled WGS sequence"/>
</dbReference>
<organism evidence="3 4">
    <name type="scientific">Mucilaginibacter boryungensis</name>
    <dbReference type="NCBI Taxonomy" id="768480"/>
    <lineage>
        <taxon>Bacteria</taxon>
        <taxon>Pseudomonadati</taxon>
        <taxon>Bacteroidota</taxon>
        <taxon>Sphingobacteriia</taxon>
        <taxon>Sphingobacteriales</taxon>
        <taxon>Sphingobacteriaceae</taxon>
        <taxon>Mucilaginibacter</taxon>
    </lineage>
</organism>
<comment type="caution">
    <text evidence="3">The sequence shown here is derived from an EMBL/GenBank/DDBJ whole genome shotgun (WGS) entry which is preliminary data.</text>
</comment>
<accession>A0ABR9XDP7</accession>
<sequence>MNLIEIFKKELEQEAQTTRKMLAIIPNDSYDWRPHPKSMTITRLATHVAEIPGWIALTLTTSELDFATESEHTFYSNTQDVLDYFEKNVADAKAQLDAATEADLQKPWTMRNGEQIYFTNTKAEVIRMSFSQLIHHRAQLGVFLRLLNVPIPGSYGPSADEMEMVFA</sequence>
<keyword evidence="4" id="KW-1185">Reference proteome</keyword>
<evidence type="ECO:0000313" key="3">
    <source>
        <dbReference type="EMBL" id="MBE9665302.1"/>
    </source>
</evidence>
<dbReference type="Gene3D" id="1.20.120.450">
    <property type="entry name" value="dinb family like domain"/>
    <property type="match status" value="1"/>
</dbReference>
<gene>
    <name evidence="3" type="ORF">IRJ18_02930</name>
</gene>
<dbReference type="RefSeq" id="WP_194104703.1">
    <property type="nucleotide sequence ID" value="NZ_JADFFM010000001.1"/>
</dbReference>
<dbReference type="InterPro" id="IPR034660">
    <property type="entry name" value="DinB/YfiT-like"/>
</dbReference>
<dbReference type="Pfam" id="PF05163">
    <property type="entry name" value="DinB"/>
    <property type="match status" value="1"/>
</dbReference>